<dbReference type="GO" id="GO:0046872">
    <property type="term" value="F:metal ion binding"/>
    <property type="evidence" value="ECO:0007669"/>
    <property type="project" value="InterPro"/>
</dbReference>
<evidence type="ECO:0000259" key="7">
    <source>
        <dbReference type="Pfam" id="PF25137"/>
    </source>
</evidence>
<dbReference type="GO" id="GO:0006210">
    <property type="term" value="P:thymine catabolic process"/>
    <property type="evidence" value="ECO:0007669"/>
    <property type="project" value="TreeGrafter"/>
</dbReference>
<accession>A0AAV2WQ43</accession>
<dbReference type="PANTHER" id="PTHR43866:SF4">
    <property type="entry name" value="MALONATE-SEMIALDEHYDE DEHYDROGENASE"/>
    <property type="match status" value="1"/>
</dbReference>
<dbReference type="SUPFAM" id="SSF56796">
    <property type="entry name" value="Dehydroquinate synthase-like"/>
    <property type="match status" value="1"/>
</dbReference>
<keyword evidence="3" id="KW-0520">NAD</keyword>
<feature type="region of interest" description="Disordered" evidence="4">
    <location>
        <begin position="385"/>
        <end position="501"/>
    </location>
</feature>
<feature type="compositionally biased region" description="Low complexity" evidence="4">
    <location>
        <begin position="396"/>
        <end position="453"/>
    </location>
</feature>
<dbReference type="AlphaFoldDB" id="A0AAV2WQ43"/>
<dbReference type="Pfam" id="PF00465">
    <property type="entry name" value="Fe-ADH"/>
    <property type="match status" value="1"/>
</dbReference>
<dbReference type="Pfam" id="PF00171">
    <property type="entry name" value="Aldedh"/>
    <property type="match status" value="1"/>
</dbReference>
<feature type="domain" description="Aldehyde dehydrogenase" evidence="5">
    <location>
        <begin position="61"/>
        <end position="385"/>
    </location>
</feature>
<dbReference type="InterPro" id="IPR015590">
    <property type="entry name" value="Aldehyde_DH_dom"/>
</dbReference>
<evidence type="ECO:0000313" key="9">
    <source>
        <dbReference type="Proteomes" id="UP000028864"/>
    </source>
</evidence>
<dbReference type="EMBL" id="LK021340">
    <property type="protein sequence ID" value="CDQ46066.1"/>
    <property type="molecule type" value="Genomic_DNA"/>
</dbReference>
<dbReference type="InterPro" id="IPR010061">
    <property type="entry name" value="MeMal-semiAld_DH"/>
</dbReference>
<dbReference type="Gene3D" id="3.40.309.10">
    <property type="entry name" value="Aldehyde Dehydrogenase, Chain A, domain 2"/>
    <property type="match status" value="1"/>
</dbReference>
<feature type="compositionally biased region" description="Low complexity" evidence="4">
    <location>
        <begin position="485"/>
        <end position="496"/>
    </location>
</feature>
<feature type="domain" description="Alcohol dehydrogenase iron-type/glycerol dehydrogenase GldA" evidence="6">
    <location>
        <begin position="509"/>
        <end position="676"/>
    </location>
</feature>
<dbReference type="InterPro" id="IPR016161">
    <property type="entry name" value="Ald_DH/histidinol_DH"/>
</dbReference>
<feature type="domain" description="Fe-containing alcohol dehydrogenase-like C-terminal" evidence="7">
    <location>
        <begin position="688"/>
        <end position="886"/>
    </location>
</feature>
<dbReference type="InterPro" id="IPR016163">
    <property type="entry name" value="Ald_DH_C"/>
</dbReference>
<dbReference type="PROSITE" id="PS00070">
    <property type="entry name" value="ALDEHYDE_DEHYDR_CYS"/>
    <property type="match status" value="1"/>
</dbReference>
<gene>
    <name evidence="8" type="ORF">BN1047_03969</name>
</gene>
<organism evidence="8 9">
    <name type="scientific">Mycolicibacterium neoaurum</name>
    <name type="common">Mycobacterium neoaurum</name>
    <dbReference type="NCBI Taxonomy" id="1795"/>
    <lineage>
        <taxon>Bacteria</taxon>
        <taxon>Bacillati</taxon>
        <taxon>Actinomycetota</taxon>
        <taxon>Actinomycetes</taxon>
        <taxon>Mycobacteriales</taxon>
        <taxon>Mycobacteriaceae</taxon>
        <taxon>Mycolicibacterium</taxon>
    </lineage>
</organism>
<dbReference type="SUPFAM" id="SSF53720">
    <property type="entry name" value="ALDH-like"/>
    <property type="match status" value="1"/>
</dbReference>
<name>A0AAV2WQ43_MYCNE</name>
<dbReference type="Proteomes" id="UP000028864">
    <property type="component" value="Unassembled WGS sequence"/>
</dbReference>
<evidence type="ECO:0000259" key="5">
    <source>
        <dbReference type="Pfam" id="PF00171"/>
    </source>
</evidence>
<dbReference type="FunFam" id="3.40.50.1970:FF:000003">
    <property type="entry name" value="Alcohol dehydrogenase, iron-containing"/>
    <property type="match status" value="1"/>
</dbReference>
<dbReference type="InterPro" id="IPR018211">
    <property type="entry name" value="ADH_Fe_CS"/>
</dbReference>
<dbReference type="Gene3D" id="3.40.50.1970">
    <property type="match status" value="1"/>
</dbReference>
<evidence type="ECO:0000259" key="6">
    <source>
        <dbReference type="Pfam" id="PF00465"/>
    </source>
</evidence>
<dbReference type="FunFam" id="1.20.1090.10:FF:000001">
    <property type="entry name" value="Aldehyde-alcohol dehydrogenase"/>
    <property type="match status" value="1"/>
</dbReference>
<evidence type="ECO:0000313" key="8">
    <source>
        <dbReference type="EMBL" id="CDQ46066.1"/>
    </source>
</evidence>
<proteinExistence type="predicted"/>
<feature type="compositionally biased region" description="Pro residues" evidence="4">
    <location>
        <begin position="475"/>
        <end position="484"/>
    </location>
</feature>
<dbReference type="GO" id="GO:0004022">
    <property type="term" value="F:alcohol dehydrogenase (NAD+) activity"/>
    <property type="evidence" value="ECO:0007669"/>
    <property type="project" value="UniProtKB-ARBA"/>
</dbReference>
<dbReference type="InterPro" id="IPR001670">
    <property type="entry name" value="ADH_Fe/GldA"/>
</dbReference>
<reference evidence="8" key="1">
    <citation type="submission" date="2014-05" db="EMBL/GenBank/DDBJ databases">
        <authorList>
            <person name="Urmite Genomes"/>
        </authorList>
    </citation>
    <scope>NUCLEOTIDE SEQUENCE</scope>
    <source>
        <strain evidence="8">DSM 44074</strain>
    </source>
</reference>
<dbReference type="PROSITE" id="PS00913">
    <property type="entry name" value="ADH_IRON_1"/>
    <property type="match status" value="1"/>
</dbReference>
<keyword evidence="2" id="KW-0560">Oxidoreductase</keyword>
<evidence type="ECO:0000256" key="4">
    <source>
        <dbReference type="SAM" id="MobiDB-lite"/>
    </source>
</evidence>
<dbReference type="NCBIfam" id="TIGR01722">
    <property type="entry name" value="MMSDH"/>
    <property type="match status" value="1"/>
</dbReference>
<dbReference type="GO" id="GO:0006574">
    <property type="term" value="P:L-valine catabolic process"/>
    <property type="evidence" value="ECO:0007669"/>
    <property type="project" value="TreeGrafter"/>
</dbReference>
<reference evidence="8" key="2">
    <citation type="submission" date="2015-09" db="EMBL/GenBank/DDBJ databases">
        <title>Draft genome sequence of Mycobacterium neoaurum DSM 44074.</title>
        <authorList>
            <person name="Croce O."/>
            <person name="Robert C."/>
            <person name="Raoult D."/>
            <person name="Drancourt M."/>
        </authorList>
    </citation>
    <scope>NUCLEOTIDE SEQUENCE</scope>
    <source>
        <strain evidence="8">DSM 44074</strain>
    </source>
</reference>
<dbReference type="InterPro" id="IPR016160">
    <property type="entry name" value="Ald_DH_CS_CYS"/>
</dbReference>
<dbReference type="Pfam" id="PF25137">
    <property type="entry name" value="ADH_Fe_C"/>
    <property type="match status" value="1"/>
</dbReference>
<dbReference type="InterPro" id="IPR016162">
    <property type="entry name" value="Ald_DH_N"/>
</dbReference>
<protein>
    <recommendedName>
        <fullName evidence="1">methylmalonate-semialdehyde dehydrogenase (CoA acylating)</fullName>
        <ecNumber evidence="1">1.2.1.27</ecNumber>
    </recommendedName>
</protein>
<dbReference type="GO" id="GO:0004491">
    <property type="term" value="F:methylmalonate-semialdehyde dehydrogenase (acylating, NAD) activity"/>
    <property type="evidence" value="ECO:0007669"/>
    <property type="project" value="UniProtKB-EC"/>
</dbReference>
<feature type="compositionally biased region" description="Polar residues" evidence="4">
    <location>
        <begin position="385"/>
        <end position="395"/>
    </location>
</feature>
<evidence type="ECO:0000256" key="2">
    <source>
        <dbReference type="ARBA" id="ARBA00023002"/>
    </source>
</evidence>
<dbReference type="EC" id="1.2.1.27" evidence="1"/>
<dbReference type="InterPro" id="IPR056798">
    <property type="entry name" value="ADH_Fe_C"/>
</dbReference>
<dbReference type="Gene3D" id="1.20.1090.10">
    <property type="entry name" value="Dehydroquinate synthase-like - alpha domain"/>
    <property type="match status" value="1"/>
</dbReference>
<evidence type="ECO:0000256" key="1">
    <source>
        <dbReference type="ARBA" id="ARBA00013048"/>
    </source>
</evidence>
<sequence length="887" mass="91637">MTQTASRPTTISHWLNNELFQGTSGQTAPVTNPASGAVTGQVALASVADSRAVIDAAAAAFPAMVPMWFFPLAIAAGNTVVLKPSEKDPSASLWLANLWKEAGLPDGVFNVLQGDKTAVDELLTNPNIKAISFVGSTPIAQYVYATATATGKRVQALGGAKNHAVILPDADLDLAADAMVNAGFGSAGERCMAISAAVAVGPIADDLVAKIQERTTGLKIGDGTKNTDMGPLVTKAHRDKVASYIDAGEADGAKVVVDGRQVQADGGADGFWLGPTLLDNVTPDMSVYTDEIFGPVLSVLRVDTYDQALDLINTNPYGNGTAIFTNDGGAARRFQNEVEVGMVGINVPIPVPMAYYSFGGWKASLFGDSHAHGMEGVHFFTRTKSSAPSSPSYAWTPTTKPSTSSTPTPTATAPPSSPTTAAPPDASKTKSKSAWSASTSPSPSPWPTTASAAGKPPCSATPTPTEWKGCTSSPAPKPSPPAGWTPPTAASTSASPRTDKTMSYNVTLPRHSKIGAGAAADLGTLCVQVGIKRPVLVTDGYLADTGQADRLLGILREAGCEPALFAETVPDPTSSSLLPGLETVRRHRADGVIGFGGGSPMDTAKALAVLAVAEGDITSFKAPNLYAGPALPIVAVPTTAGSGSEATQFTVITDDDTDEKMLCPGLSFLPIATVIDFELTMSMPARLTADTGVDALTHAIEAYVSRRANPFSDGMALVAMRTISANLRRAYADGEDRAAREAMMLASTQAGMAFSNASVALVHGMSRPIGGHFHVAHGLSNAMLLPAVTRFSAQAATARYAECARAMRVADDSASDAVAAGALVDELDALCADVAVPSPAQYGIDSTDWDSRLEVMAAQALASGSPGNNPRVPDADEVIELYQAIYQ</sequence>
<evidence type="ECO:0000256" key="3">
    <source>
        <dbReference type="ARBA" id="ARBA00023027"/>
    </source>
</evidence>
<dbReference type="Gene3D" id="3.40.605.10">
    <property type="entry name" value="Aldehyde Dehydrogenase, Chain A, domain 1"/>
    <property type="match status" value="2"/>
</dbReference>
<dbReference type="FunFam" id="3.40.309.10:FF:000002">
    <property type="entry name" value="Methylmalonate-semialdehyde dehydrogenase (Acylating)"/>
    <property type="match status" value="1"/>
</dbReference>
<dbReference type="PANTHER" id="PTHR43866">
    <property type="entry name" value="MALONATE-SEMIALDEHYDE DEHYDROGENASE"/>
    <property type="match status" value="1"/>
</dbReference>
<dbReference type="CDD" id="cd08194">
    <property type="entry name" value="Fe-ADH-like"/>
    <property type="match status" value="1"/>
</dbReference>